<evidence type="ECO:0000313" key="2">
    <source>
        <dbReference type="Proteomes" id="UP000076408"/>
    </source>
</evidence>
<keyword evidence="2" id="KW-1185">Reference proteome</keyword>
<dbReference type="Proteomes" id="UP000076408">
    <property type="component" value="Unassembled WGS sequence"/>
</dbReference>
<dbReference type="EnsemblMetazoa" id="ASTEI03331-RA">
    <property type="protein sequence ID" value="ASTEI03331-PA"/>
    <property type="gene ID" value="ASTEI03331"/>
</dbReference>
<name>A0A182Y4E5_ANOST</name>
<protein>
    <recommendedName>
        <fullName evidence="3">Ionotropic glutamate receptor C-terminal domain-containing protein</fullName>
    </recommendedName>
</protein>
<proteinExistence type="predicted"/>
<dbReference type="AlphaFoldDB" id="A0A182Y4E5"/>
<organism evidence="1 2">
    <name type="scientific">Anopheles stephensi</name>
    <name type="common">Indo-Pakistan malaria mosquito</name>
    <dbReference type="NCBI Taxonomy" id="30069"/>
    <lineage>
        <taxon>Eukaryota</taxon>
        <taxon>Metazoa</taxon>
        <taxon>Ecdysozoa</taxon>
        <taxon>Arthropoda</taxon>
        <taxon>Hexapoda</taxon>
        <taxon>Insecta</taxon>
        <taxon>Pterygota</taxon>
        <taxon>Neoptera</taxon>
        <taxon>Endopterygota</taxon>
        <taxon>Diptera</taxon>
        <taxon>Nematocera</taxon>
        <taxon>Culicoidea</taxon>
        <taxon>Culicidae</taxon>
        <taxon>Anophelinae</taxon>
        <taxon>Anopheles</taxon>
    </lineage>
</organism>
<dbReference type="STRING" id="30069.A0A182Y4E5"/>
<reference evidence="2" key="1">
    <citation type="journal article" date="2014" name="Genome Biol.">
        <title>Genome analysis of a major urban malaria vector mosquito, Anopheles stephensi.</title>
        <authorList>
            <person name="Jiang X."/>
            <person name="Peery A."/>
            <person name="Hall A.B."/>
            <person name="Sharma A."/>
            <person name="Chen X.G."/>
            <person name="Waterhouse R.M."/>
            <person name="Komissarov A."/>
            <person name="Riehle M.M."/>
            <person name="Shouche Y."/>
            <person name="Sharakhova M.V."/>
            <person name="Lawson D."/>
            <person name="Pakpour N."/>
            <person name="Arensburger P."/>
            <person name="Davidson V.L."/>
            <person name="Eiglmeier K."/>
            <person name="Emrich S."/>
            <person name="George P."/>
            <person name="Kennedy R.C."/>
            <person name="Mane S.P."/>
            <person name="Maslen G."/>
            <person name="Oringanje C."/>
            <person name="Qi Y."/>
            <person name="Settlage R."/>
            <person name="Tojo M."/>
            <person name="Tubio J.M."/>
            <person name="Unger M.F."/>
            <person name="Wang B."/>
            <person name="Vernick K.D."/>
            <person name="Ribeiro J.M."/>
            <person name="James A.A."/>
            <person name="Michel K."/>
            <person name="Riehle M.A."/>
            <person name="Luckhart S."/>
            <person name="Sharakhov I.V."/>
            <person name="Tu Z."/>
        </authorList>
    </citation>
    <scope>NUCLEOTIDE SEQUENCE [LARGE SCALE GENOMIC DNA]</scope>
    <source>
        <strain evidence="2">Indian</strain>
    </source>
</reference>
<dbReference type="VEuPathDB" id="VectorBase:ASTEI20_036409"/>
<accession>A0A182Y4E5</accession>
<evidence type="ECO:0000313" key="1">
    <source>
        <dbReference type="EnsemblMetazoa" id="ASTEI03331-PA"/>
    </source>
</evidence>
<dbReference type="OMA" id="SSIMYCT"/>
<sequence length="331" mass="37606">MVLHQALIPEQRNDFFDRAEITLMVYGCQVRHINSTYVAQSMPLFRNARIRTETYKLGRRLTGTDFHFLLTMTQPLNKRLQGSFAYSQPIFHDHLTIYIHRANVGYQERSSKLLIVILLPISLLGIILCLSIQLALNVTNARRASGRIGGPTVSIADVLIWLVGVFAQQGSSLHPNSSSSMIIVLVALYFSSIMYCTYLTEITSQLSVDVDSVHDLQTLLVAKEYRIGFVGNFTTDQTFIGKRYDPVINEVMQRMQHDKSLYVFSHEDGLHRVLTSKYVLIGNPGTVRIAMQKLPEKQNCIITEISLKGIEHMVALKIPHSNAYRKMINYE</sequence>
<dbReference type="VEuPathDB" id="VectorBase:ASTE008094"/>
<dbReference type="Gene3D" id="3.40.190.10">
    <property type="entry name" value="Periplasmic binding protein-like II"/>
    <property type="match status" value="1"/>
</dbReference>
<evidence type="ECO:0008006" key="3">
    <source>
        <dbReference type="Google" id="ProtNLM"/>
    </source>
</evidence>
<dbReference type="VEuPathDB" id="VectorBase:ASTEI03331"/>
<reference evidence="1" key="2">
    <citation type="submission" date="2020-05" db="UniProtKB">
        <authorList>
            <consortium name="EnsemblMetazoa"/>
        </authorList>
    </citation>
    <scope>IDENTIFICATION</scope>
    <source>
        <strain evidence="1">Indian</strain>
    </source>
</reference>